<gene>
    <name evidence="1" type="ORF">C3L33_08982</name>
</gene>
<feature type="non-terminal residue" evidence="1">
    <location>
        <position position="1"/>
    </location>
</feature>
<dbReference type="Pfam" id="PF13637">
    <property type="entry name" value="Ank_4"/>
    <property type="match status" value="1"/>
</dbReference>
<keyword evidence="2" id="KW-1185">Reference proteome</keyword>
<comment type="caution">
    <text evidence="1">The sequence shown here is derived from an EMBL/GenBank/DDBJ whole genome shotgun (WGS) entry which is preliminary data.</text>
</comment>
<dbReference type="InterPro" id="IPR036770">
    <property type="entry name" value="Ankyrin_rpt-contain_sf"/>
</dbReference>
<sequence length="68" mass="7474">MDSNTPPPLPARFTAHVGQAVVGARRWGQQWQRRGDLEGMKELLDSGTDVNYRDINGRTALHVAACKG</sequence>
<dbReference type="InterPro" id="IPR002110">
    <property type="entry name" value="Ankyrin_rpt"/>
</dbReference>
<evidence type="ECO:0000313" key="2">
    <source>
        <dbReference type="Proteomes" id="UP000428333"/>
    </source>
</evidence>
<dbReference type="Proteomes" id="UP000428333">
    <property type="component" value="Linkage Group LG05"/>
</dbReference>
<protein>
    <submittedName>
        <fullName evidence="1">Uncharacterized protein</fullName>
    </submittedName>
</protein>
<evidence type="ECO:0000313" key="1">
    <source>
        <dbReference type="EMBL" id="KAE9459113.1"/>
    </source>
</evidence>
<dbReference type="SUPFAM" id="SSF48403">
    <property type="entry name" value="Ankyrin repeat"/>
    <property type="match status" value="1"/>
</dbReference>
<organism evidence="1 2">
    <name type="scientific">Rhododendron williamsianum</name>
    <dbReference type="NCBI Taxonomy" id="262921"/>
    <lineage>
        <taxon>Eukaryota</taxon>
        <taxon>Viridiplantae</taxon>
        <taxon>Streptophyta</taxon>
        <taxon>Embryophyta</taxon>
        <taxon>Tracheophyta</taxon>
        <taxon>Spermatophyta</taxon>
        <taxon>Magnoliopsida</taxon>
        <taxon>eudicotyledons</taxon>
        <taxon>Gunneridae</taxon>
        <taxon>Pentapetalae</taxon>
        <taxon>asterids</taxon>
        <taxon>Ericales</taxon>
        <taxon>Ericaceae</taxon>
        <taxon>Ericoideae</taxon>
        <taxon>Rhodoreae</taxon>
        <taxon>Rhododendron</taxon>
    </lineage>
</organism>
<dbReference type="Gene3D" id="1.25.40.20">
    <property type="entry name" value="Ankyrin repeat-containing domain"/>
    <property type="match status" value="1"/>
</dbReference>
<dbReference type="OrthoDB" id="4062651at2759"/>
<dbReference type="EMBL" id="QEFC01001204">
    <property type="protein sequence ID" value="KAE9459113.1"/>
    <property type="molecule type" value="Genomic_DNA"/>
</dbReference>
<accession>A0A6A4LIN6</accession>
<dbReference type="AlphaFoldDB" id="A0A6A4LIN6"/>
<reference evidence="1 2" key="1">
    <citation type="journal article" date="2019" name="Genome Biol. Evol.">
        <title>The Rhododendron genome and chromosomal organization provide insight into shared whole-genome duplications across the heath family (Ericaceae).</title>
        <authorList>
            <person name="Soza V.L."/>
            <person name="Lindsley D."/>
            <person name="Waalkes A."/>
            <person name="Ramage E."/>
            <person name="Patwardhan R.P."/>
            <person name="Burton J.N."/>
            <person name="Adey A."/>
            <person name="Kumar A."/>
            <person name="Qiu R."/>
            <person name="Shendure J."/>
            <person name="Hall B."/>
        </authorList>
    </citation>
    <scope>NUCLEOTIDE SEQUENCE [LARGE SCALE GENOMIC DNA]</scope>
    <source>
        <strain evidence="1">RSF 1966-606</strain>
    </source>
</reference>
<name>A0A6A4LIN6_9ERIC</name>
<proteinExistence type="predicted"/>